<evidence type="ECO:0000313" key="3">
    <source>
        <dbReference type="Proteomes" id="UP000320672"/>
    </source>
</evidence>
<feature type="compositionally biased region" description="Basic and acidic residues" evidence="1">
    <location>
        <begin position="11"/>
        <end position="21"/>
    </location>
</feature>
<dbReference type="Proteomes" id="UP000320672">
    <property type="component" value="Chromosome"/>
</dbReference>
<dbReference type="AlphaFoldDB" id="A0A517MFZ6"/>
<organism evidence="2 3">
    <name type="scientific">Roseimaritima multifibrata</name>
    <dbReference type="NCBI Taxonomy" id="1930274"/>
    <lineage>
        <taxon>Bacteria</taxon>
        <taxon>Pseudomonadati</taxon>
        <taxon>Planctomycetota</taxon>
        <taxon>Planctomycetia</taxon>
        <taxon>Pirellulales</taxon>
        <taxon>Pirellulaceae</taxon>
        <taxon>Roseimaritima</taxon>
    </lineage>
</organism>
<dbReference type="EMBL" id="CP036262">
    <property type="protein sequence ID" value="QDS93813.1"/>
    <property type="molecule type" value="Genomic_DNA"/>
</dbReference>
<sequence length="76" mass="8228">MLIWFNCNGRADSDKQSESASKRQIPGKCQAPGPKKAFRGMTDDVTLARGGNNPGKLCQYFVRVSAENLPGGNLQT</sequence>
<reference evidence="2 3" key="1">
    <citation type="submission" date="2019-02" db="EMBL/GenBank/DDBJ databases">
        <title>Deep-cultivation of Planctomycetes and their phenomic and genomic characterization uncovers novel biology.</title>
        <authorList>
            <person name="Wiegand S."/>
            <person name="Jogler M."/>
            <person name="Boedeker C."/>
            <person name="Pinto D."/>
            <person name="Vollmers J."/>
            <person name="Rivas-Marin E."/>
            <person name="Kohn T."/>
            <person name="Peeters S.H."/>
            <person name="Heuer A."/>
            <person name="Rast P."/>
            <person name="Oberbeckmann S."/>
            <person name="Bunk B."/>
            <person name="Jeske O."/>
            <person name="Meyerdierks A."/>
            <person name="Storesund J.E."/>
            <person name="Kallscheuer N."/>
            <person name="Luecker S."/>
            <person name="Lage O.M."/>
            <person name="Pohl T."/>
            <person name="Merkel B.J."/>
            <person name="Hornburger P."/>
            <person name="Mueller R.-W."/>
            <person name="Bruemmer F."/>
            <person name="Labrenz M."/>
            <person name="Spormann A.M."/>
            <person name="Op den Camp H."/>
            <person name="Overmann J."/>
            <person name="Amann R."/>
            <person name="Jetten M.S.M."/>
            <person name="Mascher T."/>
            <person name="Medema M.H."/>
            <person name="Devos D.P."/>
            <person name="Kaster A.-K."/>
            <person name="Ovreas L."/>
            <person name="Rohde M."/>
            <person name="Galperin M.Y."/>
            <person name="Jogler C."/>
        </authorList>
    </citation>
    <scope>NUCLEOTIDE SEQUENCE [LARGE SCALE GENOMIC DNA]</scope>
    <source>
        <strain evidence="2 3">FF011L</strain>
    </source>
</reference>
<evidence type="ECO:0000256" key="1">
    <source>
        <dbReference type="SAM" id="MobiDB-lite"/>
    </source>
</evidence>
<dbReference type="RefSeq" id="WP_145351907.1">
    <property type="nucleotide sequence ID" value="NZ_CP036262.1"/>
</dbReference>
<keyword evidence="3" id="KW-1185">Reference proteome</keyword>
<feature type="region of interest" description="Disordered" evidence="1">
    <location>
        <begin position="1"/>
        <end position="37"/>
    </location>
</feature>
<name>A0A517MFZ6_9BACT</name>
<evidence type="ECO:0000313" key="2">
    <source>
        <dbReference type="EMBL" id="QDS93813.1"/>
    </source>
</evidence>
<gene>
    <name evidence="2" type="ORF">FF011L_25860</name>
</gene>
<proteinExistence type="predicted"/>
<accession>A0A517MFZ6</accession>
<protein>
    <submittedName>
        <fullName evidence="2">Uncharacterized protein</fullName>
    </submittedName>
</protein>
<dbReference type="KEGG" id="rml:FF011L_25860"/>